<proteinExistence type="inferred from homology"/>
<evidence type="ECO:0000256" key="2">
    <source>
        <dbReference type="ARBA" id="ARBA00008711"/>
    </source>
</evidence>
<dbReference type="InterPro" id="IPR014048">
    <property type="entry name" value="MethylDNA_cys_MeTrfase_DNA-bd"/>
</dbReference>
<dbReference type="FunFam" id="1.10.10.10:FF:000214">
    <property type="entry name" value="Methylated-DNA--protein-cysteine methyltransferase"/>
    <property type="match status" value="1"/>
</dbReference>
<evidence type="ECO:0000256" key="8">
    <source>
        <dbReference type="ARBA" id="ARBA00049348"/>
    </source>
</evidence>
<name>A0A0G1WIA0_9BACT</name>
<evidence type="ECO:0000256" key="7">
    <source>
        <dbReference type="ARBA" id="ARBA00023204"/>
    </source>
</evidence>
<gene>
    <name evidence="10" type="ORF">UY20_C0002G0018</name>
</gene>
<dbReference type="InterPro" id="IPR036217">
    <property type="entry name" value="MethylDNA_cys_MeTrfase_DNAb"/>
</dbReference>
<evidence type="ECO:0000313" key="11">
    <source>
        <dbReference type="Proteomes" id="UP000034403"/>
    </source>
</evidence>
<dbReference type="EC" id="2.1.1.63" evidence="3"/>
<dbReference type="PROSITE" id="PS00374">
    <property type="entry name" value="MGMT"/>
    <property type="match status" value="1"/>
</dbReference>
<comment type="similarity">
    <text evidence="2">Belongs to the MGMT family.</text>
</comment>
<keyword evidence="7" id="KW-0234">DNA repair</keyword>
<evidence type="ECO:0000256" key="3">
    <source>
        <dbReference type="ARBA" id="ARBA00011918"/>
    </source>
</evidence>
<dbReference type="InterPro" id="IPR001497">
    <property type="entry name" value="MethylDNA_cys_MeTrfase_AS"/>
</dbReference>
<dbReference type="CDD" id="cd06445">
    <property type="entry name" value="ATase"/>
    <property type="match status" value="1"/>
</dbReference>
<dbReference type="Gene3D" id="1.10.10.10">
    <property type="entry name" value="Winged helix-like DNA-binding domain superfamily/Winged helix DNA-binding domain"/>
    <property type="match status" value="1"/>
</dbReference>
<dbReference type="GO" id="GO:0032259">
    <property type="term" value="P:methylation"/>
    <property type="evidence" value="ECO:0007669"/>
    <property type="project" value="UniProtKB-KW"/>
</dbReference>
<keyword evidence="6" id="KW-0227">DNA damage</keyword>
<evidence type="ECO:0000256" key="5">
    <source>
        <dbReference type="ARBA" id="ARBA00022679"/>
    </source>
</evidence>
<dbReference type="NCBIfam" id="TIGR00589">
    <property type="entry name" value="ogt"/>
    <property type="match status" value="1"/>
</dbReference>
<evidence type="ECO:0000256" key="6">
    <source>
        <dbReference type="ARBA" id="ARBA00022763"/>
    </source>
</evidence>
<keyword evidence="5 10" id="KW-0808">Transferase</keyword>
<dbReference type="GO" id="GO:0003908">
    <property type="term" value="F:methylated-DNA-[protein]-cysteine S-methyltransferase activity"/>
    <property type="evidence" value="ECO:0007669"/>
    <property type="project" value="UniProtKB-EC"/>
</dbReference>
<evidence type="ECO:0000259" key="9">
    <source>
        <dbReference type="Pfam" id="PF01035"/>
    </source>
</evidence>
<comment type="catalytic activity">
    <reaction evidence="1">
        <text>a 4-O-methyl-thymidine in DNA + L-cysteinyl-[protein] = a thymidine in DNA + S-methyl-L-cysteinyl-[protein]</text>
        <dbReference type="Rhea" id="RHEA:53428"/>
        <dbReference type="Rhea" id="RHEA-COMP:10131"/>
        <dbReference type="Rhea" id="RHEA-COMP:10132"/>
        <dbReference type="Rhea" id="RHEA-COMP:13555"/>
        <dbReference type="Rhea" id="RHEA-COMP:13556"/>
        <dbReference type="ChEBI" id="CHEBI:29950"/>
        <dbReference type="ChEBI" id="CHEBI:82612"/>
        <dbReference type="ChEBI" id="CHEBI:137386"/>
        <dbReference type="ChEBI" id="CHEBI:137387"/>
        <dbReference type="EC" id="2.1.1.63"/>
    </reaction>
</comment>
<feature type="domain" description="Methylated-DNA-[protein]-cysteine S-methyltransferase DNA binding" evidence="9">
    <location>
        <begin position="4"/>
        <end position="84"/>
    </location>
</feature>
<dbReference type="PANTHER" id="PTHR10815">
    <property type="entry name" value="METHYLATED-DNA--PROTEIN-CYSTEINE METHYLTRANSFERASE"/>
    <property type="match status" value="1"/>
</dbReference>
<accession>A0A0G1WIA0</accession>
<evidence type="ECO:0000256" key="1">
    <source>
        <dbReference type="ARBA" id="ARBA00001286"/>
    </source>
</evidence>
<dbReference type="PANTHER" id="PTHR10815:SF13">
    <property type="entry name" value="METHYLATED-DNA--PROTEIN-CYSTEINE METHYLTRANSFERASE"/>
    <property type="match status" value="1"/>
</dbReference>
<sequence>MVTEFQKMVYDFVKTIPKGKTISYKDVAIGIGKPNAARAVGNALNRNPYAPKVPCHRVIRSNGKIGGFASGSHKKLQLLRKEEVKAFANPSHLRLGLQRNNKLRYNLGGQPEVAMRASEAEISCGNAYPAGACRELDYRA</sequence>
<evidence type="ECO:0000256" key="4">
    <source>
        <dbReference type="ARBA" id="ARBA00022603"/>
    </source>
</evidence>
<dbReference type="GO" id="GO:0006281">
    <property type="term" value="P:DNA repair"/>
    <property type="evidence" value="ECO:0007669"/>
    <property type="project" value="UniProtKB-KW"/>
</dbReference>
<dbReference type="InterPro" id="IPR036388">
    <property type="entry name" value="WH-like_DNA-bd_sf"/>
</dbReference>
<dbReference type="Pfam" id="PF01035">
    <property type="entry name" value="DNA_binding_1"/>
    <property type="match status" value="1"/>
</dbReference>
<dbReference type="Proteomes" id="UP000034403">
    <property type="component" value="Unassembled WGS sequence"/>
</dbReference>
<dbReference type="EMBL" id="LCPC01000002">
    <property type="protein sequence ID" value="KKU90038.1"/>
    <property type="molecule type" value="Genomic_DNA"/>
</dbReference>
<comment type="catalytic activity">
    <reaction evidence="8">
        <text>a 6-O-methyl-2'-deoxyguanosine in DNA + L-cysteinyl-[protein] = S-methyl-L-cysteinyl-[protein] + a 2'-deoxyguanosine in DNA</text>
        <dbReference type="Rhea" id="RHEA:24000"/>
        <dbReference type="Rhea" id="RHEA-COMP:10131"/>
        <dbReference type="Rhea" id="RHEA-COMP:10132"/>
        <dbReference type="Rhea" id="RHEA-COMP:11367"/>
        <dbReference type="Rhea" id="RHEA-COMP:11368"/>
        <dbReference type="ChEBI" id="CHEBI:29950"/>
        <dbReference type="ChEBI" id="CHEBI:82612"/>
        <dbReference type="ChEBI" id="CHEBI:85445"/>
        <dbReference type="ChEBI" id="CHEBI:85448"/>
        <dbReference type="EC" id="2.1.1.63"/>
    </reaction>
</comment>
<dbReference type="SUPFAM" id="SSF46767">
    <property type="entry name" value="Methylated DNA-protein cysteine methyltransferase, C-terminal domain"/>
    <property type="match status" value="1"/>
</dbReference>
<evidence type="ECO:0000313" key="10">
    <source>
        <dbReference type="EMBL" id="KKU90038.1"/>
    </source>
</evidence>
<comment type="caution">
    <text evidence="10">The sequence shown here is derived from an EMBL/GenBank/DDBJ whole genome shotgun (WGS) entry which is preliminary data.</text>
</comment>
<organism evidence="10 11">
    <name type="scientific">Candidatus Yanofskybacteria bacterium GW2011_GWA1_48_10</name>
    <dbReference type="NCBI Taxonomy" id="1619022"/>
    <lineage>
        <taxon>Bacteria</taxon>
        <taxon>Candidatus Yanofskyibacteriota</taxon>
    </lineage>
</organism>
<dbReference type="AlphaFoldDB" id="A0A0G1WIA0"/>
<protein>
    <recommendedName>
        <fullName evidence="3">methylated-DNA--[protein]-cysteine S-methyltransferase</fullName>
        <ecNumber evidence="3">2.1.1.63</ecNumber>
    </recommendedName>
</protein>
<reference evidence="10 11" key="1">
    <citation type="journal article" date="2015" name="Nature">
        <title>rRNA introns, odd ribosomes, and small enigmatic genomes across a large radiation of phyla.</title>
        <authorList>
            <person name="Brown C.T."/>
            <person name="Hug L.A."/>
            <person name="Thomas B.C."/>
            <person name="Sharon I."/>
            <person name="Castelle C.J."/>
            <person name="Singh A."/>
            <person name="Wilkins M.J."/>
            <person name="Williams K.H."/>
            <person name="Banfield J.F."/>
        </authorList>
    </citation>
    <scope>NUCLEOTIDE SEQUENCE [LARGE SCALE GENOMIC DNA]</scope>
</reference>
<keyword evidence="4 10" id="KW-0489">Methyltransferase</keyword>